<proteinExistence type="predicted"/>
<feature type="region of interest" description="Disordered" evidence="1">
    <location>
        <begin position="84"/>
        <end position="113"/>
    </location>
</feature>
<organism evidence="3 4">
    <name type="scientific">Trichoderma parareesei</name>
    <name type="common">Filamentous fungus</name>
    <dbReference type="NCBI Taxonomy" id="858221"/>
    <lineage>
        <taxon>Eukaryota</taxon>
        <taxon>Fungi</taxon>
        <taxon>Dikarya</taxon>
        <taxon>Ascomycota</taxon>
        <taxon>Pezizomycotina</taxon>
        <taxon>Sordariomycetes</taxon>
        <taxon>Hypocreomycetidae</taxon>
        <taxon>Hypocreales</taxon>
        <taxon>Hypocreaceae</taxon>
        <taxon>Trichoderma</taxon>
    </lineage>
</organism>
<protein>
    <recommendedName>
        <fullName evidence="2">DUF7896 domain-containing protein</fullName>
    </recommendedName>
</protein>
<evidence type="ECO:0000259" key="2">
    <source>
        <dbReference type="Pfam" id="PF25438"/>
    </source>
</evidence>
<dbReference type="PANTHER" id="PTHR42031:SF1">
    <property type="entry name" value="KEY LIME PATHOGENICITY PROTEIN"/>
    <property type="match status" value="1"/>
</dbReference>
<feature type="compositionally biased region" description="Polar residues" evidence="1">
    <location>
        <begin position="89"/>
        <end position="98"/>
    </location>
</feature>
<evidence type="ECO:0000256" key="1">
    <source>
        <dbReference type="SAM" id="MobiDB-lite"/>
    </source>
</evidence>
<keyword evidence="4" id="KW-1185">Reference proteome</keyword>
<dbReference type="AlphaFoldDB" id="A0A2H3A6M5"/>
<accession>A0A2H3A6M5</accession>
<name>A0A2H3A6M5_TRIPA</name>
<reference evidence="3 4" key="1">
    <citation type="journal article" date="2015" name="Genome Announc.">
        <title>Genome sequence and annotation of Trichoderma parareesei, the ancestor of the cellulase producer Trichoderma reesei.</title>
        <authorList>
            <person name="Yang D."/>
            <person name="Pomraning K."/>
            <person name="Kopchinskiy A."/>
            <person name="Karimi Aghcheh R."/>
            <person name="Atanasova L."/>
            <person name="Chenthamara K."/>
            <person name="Baker S.E."/>
            <person name="Zhang R."/>
            <person name="Shen Q."/>
            <person name="Freitag M."/>
            <person name="Kubicek C.P."/>
            <person name="Druzhinina I.S."/>
        </authorList>
    </citation>
    <scope>NUCLEOTIDE SEQUENCE [LARGE SCALE GENOMIC DNA]</scope>
    <source>
        <strain evidence="3 4">CBS 125925</strain>
    </source>
</reference>
<dbReference type="InterPro" id="IPR057218">
    <property type="entry name" value="DUF7896"/>
</dbReference>
<feature type="domain" description="DUF7896" evidence="2">
    <location>
        <begin position="149"/>
        <end position="205"/>
    </location>
</feature>
<dbReference type="EMBL" id="LFMI01000833">
    <property type="protein sequence ID" value="OTA08275.1"/>
    <property type="molecule type" value="Genomic_DNA"/>
</dbReference>
<evidence type="ECO:0000313" key="4">
    <source>
        <dbReference type="Proteomes" id="UP000219286"/>
    </source>
</evidence>
<gene>
    <name evidence="3" type="ORF">A9Z42_0092380</name>
</gene>
<dbReference type="Pfam" id="PF25438">
    <property type="entry name" value="DUF7896"/>
    <property type="match status" value="1"/>
</dbReference>
<comment type="caution">
    <text evidence="3">The sequence shown here is derived from an EMBL/GenBank/DDBJ whole genome shotgun (WGS) entry which is preliminary data.</text>
</comment>
<dbReference type="PANTHER" id="PTHR42031">
    <property type="entry name" value="KEY LIME PATHOGENICITY PROTEIN"/>
    <property type="match status" value="1"/>
</dbReference>
<sequence length="288" mass="32649">MPSNSGLGCNTTIWPSMNGISFTSSNFARQATLAINNAMRGVARLVDNDTVAGPENMATDGNAWAETNDMAMNTIMPVNSVAGLHNTRNESGTTQSSPEAGLPMLPKKAPRPRPLDPRVFCTMCEEYPEGFRGPRELNRHKALKHNGRVTRYICQDARQTVTASGQKLLRPLSECSRCKENWQYNSVQNAVEHLRRNHFSEKKKPHGLRVTLKSFDDRHTVTQFLNCEATVRPPHTWDGTFIPARQSIQPCWCWINRHFGYWGTWTQSLPARDMKRTTHIQTYGSERY</sequence>
<evidence type="ECO:0000313" key="3">
    <source>
        <dbReference type="EMBL" id="OTA08275.1"/>
    </source>
</evidence>
<dbReference type="Proteomes" id="UP000219286">
    <property type="component" value="Unassembled WGS sequence"/>
</dbReference>